<evidence type="ECO:0000313" key="16">
    <source>
        <dbReference type="Proteomes" id="UP001160130"/>
    </source>
</evidence>
<evidence type="ECO:0000256" key="4">
    <source>
        <dbReference type="ARBA" id="ARBA00022777"/>
    </source>
</evidence>
<evidence type="ECO:0000313" key="15">
    <source>
        <dbReference type="EMBL" id="MDH6196848.1"/>
    </source>
</evidence>
<evidence type="ECO:0000256" key="6">
    <source>
        <dbReference type="ARBA" id="ARBA00023277"/>
    </source>
</evidence>
<evidence type="ECO:0000256" key="9">
    <source>
        <dbReference type="ARBA" id="ARBA00037335"/>
    </source>
</evidence>
<comment type="caution">
    <text evidence="15">The sequence shown here is derived from an EMBL/GenBank/DDBJ whole genome shotgun (WGS) entry which is preliminary data.</text>
</comment>
<comment type="catalytic activity">
    <reaction evidence="7">
        <text>3-dehydro-L-erythronate + ATP = 3-dehydro-4-O-phospho-L-erythronate + ADP + H(+)</text>
        <dbReference type="Rhea" id="RHEA:52552"/>
        <dbReference type="ChEBI" id="CHEBI:15378"/>
        <dbReference type="ChEBI" id="CHEBI:30616"/>
        <dbReference type="ChEBI" id="CHEBI:136592"/>
        <dbReference type="ChEBI" id="CHEBI:136670"/>
        <dbReference type="ChEBI" id="CHEBI:456216"/>
        <dbReference type="EC" id="2.7.1.217"/>
    </reaction>
</comment>
<evidence type="ECO:0000256" key="8">
    <source>
        <dbReference type="ARBA" id="ARBA00036346"/>
    </source>
</evidence>
<evidence type="ECO:0000256" key="10">
    <source>
        <dbReference type="ARBA" id="ARBA00039095"/>
    </source>
</evidence>
<comment type="catalytic activity">
    <reaction evidence="8">
        <text>3-dehydro-D-erythronate + ATP = 3-dehydro-4-O-phospho-D-erythronate + ADP + H(+)</text>
        <dbReference type="Rhea" id="RHEA:52556"/>
        <dbReference type="ChEBI" id="CHEBI:15378"/>
        <dbReference type="ChEBI" id="CHEBI:30616"/>
        <dbReference type="ChEBI" id="CHEBI:57958"/>
        <dbReference type="ChEBI" id="CHEBI:136593"/>
        <dbReference type="ChEBI" id="CHEBI:456216"/>
        <dbReference type="EC" id="2.7.1.217"/>
    </reaction>
</comment>
<dbReference type="InterPro" id="IPR050007">
    <property type="entry name" value="OtnK"/>
</dbReference>
<feature type="domain" description="Four-carbon acid sugar kinase N-terminal" evidence="13">
    <location>
        <begin position="2"/>
        <end position="225"/>
    </location>
</feature>
<dbReference type="SUPFAM" id="SSF142764">
    <property type="entry name" value="YgbK-like"/>
    <property type="match status" value="1"/>
</dbReference>
<protein>
    <recommendedName>
        <fullName evidence="11">3-oxo-tetronate kinase</fullName>
        <ecNumber evidence="10">2.7.1.217</ecNumber>
    </recommendedName>
    <alternativeName>
        <fullName evidence="12">3-dehydrotetronate 4-kinase</fullName>
    </alternativeName>
</protein>
<keyword evidence="16" id="KW-1185">Reference proteome</keyword>
<accession>A0ABT6L1Q5</accession>
<dbReference type="Gene3D" id="3.40.980.20">
    <property type="entry name" value="Four-carbon acid sugar kinase, nucleotide binding domain"/>
    <property type="match status" value="1"/>
</dbReference>
<comment type="similarity">
    <text evidence="1">Belongs to the four-carbon acid sugar kinase family.</text>
</comment>
<evidence type="ECO:0000259" key="13">
    <source>
        <dbReference type="Pfam" id="PF07005"/>
    </source>
</evidence>
<evidence type="ECO:0000256" key="1">
    <source>
        <dbReference type="ARBA" id="ARBA00005715"/>
    </source>
</evidence>
<keyword evidence="6" id="KW-0119">Carbohydrate metabolism</keyword>
<evidence type="ECO:0000256" key="2">
    <source>
        <dbReference type="ARBA" id="ARBA00022679"/>
    </source>
</evidence>
<dbReference type="Proteomes" id="UP001160130">
    <property type="component" value="Unassembled WGS sequence"/>
</dbReference>
<comment type="function">
    <text evidence="9">Catalyzes the ATP-dependent phosphorylation of 3-oxo-tetronate to 3-oxo-tetronate 4-phosphate.</text>
</comment>
<sequence length="408" mass="42911">MIGILADDVTGATDVAAAVRRCGARTLLAFTAELDDFRADTDVVVIGLKTRTLPVTQAVQQSLAALETLQRIGADRFYLKYCSTFDSTAQGNIGPITDAIADRLGSGLVVTTPSAPDHGRTVYCGHLFVDDTPLDETHMREHPLTPMTDSSVVRLLQAQTSHPVGLLALSTVRSGTRAVRRAMEAAERNGIRHLVADATERADLETIAAALSDAELVGGSAGLAEMITSRNEHSDGSADFDVDTLAAGAIIAGSCSARTLSQIAAFIAAGGRHYRLDTSLSREPELLAEAALRWFDGQPARPVLIHSSQSVDQRHQDSIVSEVYEAAAGLIARGLLDRSVKKFLVAGGETSGAVIAALDIRATTVGAEAAPGVPWIRDTARGIDLILKSGNFGGPTFFTDTFPPGAQG</sequence>
<dbReference type="EMBL" id="JARXVE010000005">
    <property type="protein sequence ID" value="MDH6196848.1"/>
    <property type="molecule type" value="Genomic_DNA"/>
</dbReference>
<dbReference type="NCBIfam" id="NF043035">
    <property type="entry name" value="OxoTetrKin"/>
    <property type="match status" value="1"/>
</dbReference>
<dbReference type="EC" id="2.7.1.217" evidence="10"/>
<organism evidence="15 16">
    <name type="scientific">Mycolicibacterium frederiksbergense</name>
    <dbReference type="NCBI Taxonomy" id="117567"/>
    <lineage>
        <taxon>Bacteria</taxon>
        <taxon>Bacillati</taxon>
        <taxon>Actinomycetota</taxon>
        <taxon>Actinomycetes</taxon>
        <taxon>Mycobacteriales</taxon>
        <taxon>Mycobacteriaceae</taxon>
        <taxon>Mycolicibacterium</taxon>
    </lineage>
</organism>
<dbReference type="InterPro" id="IPR010737">
    <property type="entry name" value="4-carb_acid_sugar_kinase_N"/>
</dbReference>
<gene>
    <name evidence="15" type="ORF">M2272_003501</name>
</gene>
<keyword evidence="2 15" id="KW-0808">Transferase</keyword>
<evidence type="ECO:0000256" key="12">
    <source>
        <dbReference type="ARBA" id="ARBA00041377"/>
    </source>
</evidence>
<evidence type="ECO:0000256" key="11">
    <source>
        <dbReference type="ARBA" id="ARBA00039461"/>
    </source>
</evidence>
<dbReference type="InterPro" id="IPR037051">
    <property type="entry name" value="4-carb_acid_sugar_kinase_N_sf"/>
</dbReference>
<keyword evidence="3" id="KW-0547">Nucleotide-binding</keyword>
<reference evidence="15 16" key="1">
    <citation type="submission" date="2023-04" db="EMBL/GenBank/DDBJ databases">
        <title>Forest soil microbial communities from Buena Vista Peninsula, Colon Province, Panama.</title>
        <authorList>
            <person name="Bouskill N."/>
        </authorList>
    </citation>
    <scope>NUCLEOTIDE SEQUENCE [LARGE SCALE GENOMIC DNA]</scope>
    <source>
        <strain evidence="15 16">AC80</strain>
    </source>
</reference>
<evidence type="ECO:0000256" key="3">
    <source>
        <dbReference type="ARBA" id="ARBA00022741"/>
    </source>
</evidence>
<proteinExistence type="inferred from homology"/>
<dbReference type="InterPro" id="IPR042213">
    <property type="entry name" value="NBD_C_sf"/>
</dbReference>
<dbReference type="RefSeq" id="WP_280833446.1">
    <property type="nucleotide sequence ID" value="NZ_JARXVE010000005.1"/>
</dbReference>
<dbReference type="InterPro" id="IPR031475">
    <property type="entry name" value="NBD_C"/>
</dbReference>
<dbReference type="Gene3D" id="3.40.50.10840">
    <property type="entry name" value="Putative sugar-binding, N-terminal domain"/>
    <property type="match status" value="1"/>
</dbReference>
<feature type="domain" description="Four-carbon acid sugar kinase nucleotide binding" evidence="14">
    <location>
        <begin position="249"/>
        <end position="398"/>
    </location>
</feature>
<evidence type="ECO:0000256" key="5">
    <source>
        <dbReference type="ARBA" id="ARBA00022840"/>
    </source>
</evidence>
<evidence type="ECO:0000259" key="14">
    <source>
        <dbReference type="Pfam" id="PF17042"/>
    </source>
</evidence>
<dbReference type="Pfam" id="PF07005">
    <property type="entry name" value="SBD_N"/>
    <property type="match status" value="1"/>
</dbReference>
<keyword evidence="4" id="KW-0418">Kinase</keyword>
<keyword evidence="5" id="KW-0067">ATP-binding</keyword>
<name>A0ABT6L1Q5_9MYCO</name>
<dbReference type="GO" id="GO:0016740">
    <property type="term" value="F:transferase activity"/>
    <property type="evidence" value="ECO:0007669"/>
    <property type="project" value="UniProtKB-KW"/>
</dbReference>
<dbReference type="Pfam" id="PF17042">
    <property type="entry name" value="NBD_C"/>
    <property type="match status" value="1"/>
</dbReference>
<evidence type="ECO:0000256" key="7">
    <source>
        <dbReference type="ARBA" id="ARBA00035898"/>
    </source>
</evidence>